<organism evidence="13 14">
    <name type="scientific">Fonsecaea monophora</name>
    <dbReference type="NCBI Taxonomy" id="254056"/>
    <lineage>
        <taxon>Eukaryota</taxon>
        <taxon>Fungi</taxon>
        <taxon>Dikarya</taxon>
        <taxon>Ascomycota</taxon>
        <taxon>Pezizomycotina</taxon>
        <taxon>Eurotiomycetes</taxon>
        <taxon>Chaetothyriomycetidae</taxon>
        <taxon>Chaetothyriales</taxon>
        <taxon>Herpotrichiellaceae</taxon>
        <taxon>Fonsecaea</taxon>
    </lineage>
</organism>
<dbReference type="PROSITE" id="PS50920">
    <property type="entry name" value="SOLCAR"/>
    <property type="match status" value="3"/>
</dbReference>
<dbReference type="GeneID" id="34604427"/>
<dbReference type="PANTHER" id="PTHR45618">
    <property type="entry name" value="MITOCHONDRIAL DICARBOXYLATE CARRIER-RELATED"/>
    <property type="match status" value="1"/>
</dbReference>
<sequence>MEAAEQTSALNRKKAPRERDRVQEVGSSLPNHSLYKVALPFIIGGLSGSIATICLQPVDMVKVRLQLTGEGSRSGPRASPFTVARDIVKQGRPLELYSGLSAALLRQVVYGTSRLGLFFTFEDALKTRAKERGRQMTFIERAGAGIAAGALGSFIGNPTEVALIRMQSDGMRPMDQRQNYRSVFDTLHRIVKNEGVLALWTGARATVVRAMCTNFGQLAFFSETKNQLEKFSSIPEQARVVAASTVAGFFASFFSMPLDFVKTRLQRQSTNLPGQPTYAGVSDCFRQVLQQEGPLRFYRGFGTYFARMAPHSYVTPVPGFDLLELLTLAE</sequence>
<dbReference type="InterPro" id="IPR050391">
    <property type="entry name" value="Mito_Metabolite_Transporter"/>
</dbReference>
<gene>
    <name evidence="13" type="ORF">AYO21_09290</name>
</gene>
<dbReference type="FunFam" id="1.50.40.10:FF:000009">
    <property type="entry name" value="Mitochondrial 2-oxoglutarate/malate carrier protein"/>
    <property type="match status" value="1"/>
</dbReference>
<keyword evidence="9 10" id="KW-0472">Membrane</keyword>
<evidence type="ECO:0000256" key="2">
    <source>
        <dbReference type="ARBA" id="ARBA00006375"/>
    </source>
</evidence>
<feature type="compositionally biased region" description="Polar residues" evidence="12">
    <location>
        <begin position="1"/>
        <end position="10"/>
    </location>
</feature>
<evidence type="ECO:0000313" key="13">
    <source>
        <dbReference type="EMBL" id="OAG36483.1"/>
    </source>
</evidence>
<evidence type="ECO:0000256" key="8">
    <source>
        <dbReference type="ARBA" id="ARBA00023128"/>
    </source>
</evidence>
<keyword evidence="4 10" id="KW-0812">Transmembrane</keyword>
<keyword evidence="6" id="KW-0999">Mitochondrion inner membrane</keyword>
<feature type="repeat" description="Solcar" evidence="10">
    <location>
        <begin position="235"/>
        <end position="325"/>
    </location>
</feature>
<comment type="caution">
    <text evidence="13">The sequence shown here is derived from an EMBL/GenBank/DDBJ whole genome shotgun (WGS) entry which is preliminary data.</text>
</comment>
<name>A0A177EWR1_9EURO</name>
<keyword evidence="14" id="KW-1185">Reference proteome</keyword>
<dbReference type="InterPro" id="IPR002067">
    <property type="entry name" value="MCP"/>
</dbReference>
<dbReference type="OrthoDB" id="756301at2759"/>
<dbReference type="Pfam" id="PF00153">
    <property type="entry name" value="Mito_carr"/>
    <property type="match status" value="3"/>
</dbReference>
<dbReference type="EMBL" id="LVKK01000090">
    <property type="protein sequence ID" value="OAG36483.1"/>
    <property type="molecule type" value="Genomic_DNA"/>
</dbReference>
<dbReference type="InterPro" id="IPR023395">
    <property type="entry name" value="MCP_dom_sf"/>
</dbReference>
<comment type="subcellular location">
    <subcellularLocation>
        <location evidence="1">Mitochondrion inner membrane</location>
        <topology evidence="1">Multi-pass membrane protein</topology>
    </subcellularLocation>
</comment>
<feature type="repeat" description="Solcar" evidence="10">
    <location>
        <begin position="136"/>
        <end position="227"/>
    </location>
</feature>
<proteinExistence type="inferred from homology"/>
<evidence type="ECO:0000256" key="3">
    <source>
        <dbReference type="ARBA" id="ARBA00022448"/>
    </source>
</evidence>
<keyword evidence="8" id="KW-0496">Mitochondrion</keyword>
<accession>A0A177EWR1</accession>
<evidence type="ECO:0000256" key="10">
    <source>
        <dbReference type="PROSITE-ProRule" id="PRU00282"/>
    </source>
</evidence>
<comment type="similarity">
    <text evidence="2 11">Belongs to the mitochondrial carrier (TC 2.A.29) family.</text>
</comment>
<evidence type="ECO:0000256" key="6">
    <source>
        <dbReference type="ARBA" id="ARBA00022792"/>
    </source>
</evidence>
<evidence type="ECO:0000256" key="9">
    <source>
        <dbReference type="ARBA" id="ARBA00023136"/>
    </source>
</evidence>
<dbReference type="SUPFAM" id="SSF103506">
    <property type="entry name" value="Mitochondrial carrier"/>
    <property type="match status" value="1"/>
</dbReference>
<evidence type="ECO:0000256" key="12">
    <source>
        <dbReference type="SAM" id="MobiDB-lite"/>
    </source>
</evidence>
<evidence type="ECO:0000256" key="11">
    <source>
        <dbReference type="RuleBase" id="RU000488"/>
    </source>
</evidence>
<protein>
    <submittedName>
        <fullName evidence="13">Uncharacterized protein</fullName>
    </submittedName>
</protein>
<evidence type="ECO:0000313" key="14">
    <source>
        <dbReference type="Proteomes" id="UP000077002"/>
    </source>
</evidence>
<dbReference type="Proteomes" id="UP000077002">
    <property type="component" value="Unassembled WGS sequence"/>
</dbReference>
<dbReference type="PRINTS" id="PR00926">
    <property type="entry name" value="MITOCARRIER"/>
</dbReference>
<feature type="region of interest" description="Disordered" evidence="12">
    <location>
        <begin position="1"/>
        <end position="25"/>
    </location>
</feature>
<keyword evidence="7" id="KW-1133">Transmembrane helix</keyword>
<dbReference type="RefSeq" id="XP_022508435.1">
    <property type="nucleotide sequence ID" value="XM_022659227.1"/>
</dbReference>
<dbReference type="GO" id="GO:0055085">
    <property type="term" value="P:transmembrane transport"/>
    <property type="evidence" value="ECO:0007669"/>
    <property type="project" value="InterPro"/>
</dbReference>
<evidence type="ECO:0000256" key="1">
    <source>
        <dbReference type="ARBA" id="ARBA00004448"/>
    </source>
</evidence>
<dbReference type="Gene3D" id="1.50.40.10">
    <property type="entry name" value="Mitochondrial carrier domain"/>
    <property type="match status" value="1"/>
</dbReference>
<reference evidence="13 14" key="1">
    <citation type="submission" date="2016-03" db="EMBL/GenBank/DDBJ databases">
        <title>Draft genome sequence of the Fonsecaea monophora CBS 269.37.</title>
        <authorList>
            <person name="Bombassaro A."/>
            <person name="Vinicius W.A."/>
            <person name="De Hoog S."/>
            <person name="Sun J."/>
            <person name="Souza E.M."/>
            <person name="Raittz R.T."/>
            <person name="Costa F."/>
            <person name="Leao A.C."/>
            <person name="Tadra-Sfeir M.Z."/>
            <person name="Baura V."/>
            <person name="Balsanelli E."/>
            <person name="Pedrosa F.O."/>
            <person name="Moreno L.F."/>
            <person name="Steffens M.B."/>
            <person name="Xi L."/>
            <person name="Bocca A.L."/>
            <person name="Felipe M.S."/>
            <person name="Teixeira M."/>
            <person name="Telles Filho F.Q."/>
            <person name="Azevedo C.M."/>
            <person name="Gomes R."/>
            <person name="Vicente V.A."/>
        </authorList>
    </citation>
    <scope>NUCLEOTIDE SEQUENCE [LARGE SCALE GENOMIC DNA]</scope>
    <source>
        <strain evidence="13 14">CBS 269.37</strain>
    </source>
</reference>
<feature type="repeat" description="Solcar" evidence="10">
    <location>
        <begin position="35"/>
        <end position="124"/>
    </location>
</feature>
<keyword evidence="3 11" id="KW-0813">Transport</keyword>
<evidence type="ECO:0000256" key="4">
    <source>
        <dbReference type="ARBA" id="ARBA00022692"/>
    </source>
</evidence>
<dbReference type="InterPro" id="IPR018108">
    <property type="entry name" value="MCP_transmembrane"/>
</dbReference>
<keyword evidence="5" id="KW-0677">Repeat</keyword>
<evidence type="ECO:0000256" key="5">
    <source>
        <dbReference type="ARBA" id="ARBA00022737"/>
    </source>
</evidence>
<dbReference type="GO" id="GO:0005743">
    <property type="term" value="C:mitochondrial inner membrane"/>
    <property type="evidence" value="ECO:0007669"/>
    <property type="project" value="UniProtKB-SubCell"/>
</dbReference>
<evidence type="ECO:0000256" key="7">
    <source>
        <dbReference type="ARBA" id="ARBA00022989"/>
    </source>
</evidence>
<dbReference type="AlphaFoldDB" id="A0A177EWR1"/>